<keyword evidence="2" id="KW-1133">Transmembrane helix</keyword>
<gene>
    <name evidence="3" type="ORF">ELLFYP34_02731</name>
</gene>
<reference evidence="3" key="1">
    <citation type="submission" date="2019-11" db="EMBL/GenBank/DDBJ databases">
        <authorList>
            <person name="Feng L."/>
        </authorList>
    </citation>
    <scope>NUCLEOTIDE SEQUENCE</scope>
    <source>
        <strain evidence="3">ElimosumLFYP34</strain>
    </source>
</reference>
<feature type="transmembrane region" description="Helical" evidence="2">
    <location>
        <begin position="545"/>
        <end position="566"/>
    </location>
</feature>
<organism evidence="3">
    <name type="scientific">Eubacterium limosum</name>
    <dbReference type="NCBI Taxonomy" id="1736"/>
    <lineage>
        <taxon>Bacteria</taxon>
        <taxon>Bacillati</taxon>
        <taxon>Bacillota</taxon>
        <taxon>Clostridia</taxon>
        <taxon>Eubacteriales</taxon>
        <taxon>Eubacteriaceae</taxon>
        <taxon>Eubacterium</taxon>
    </lineage>
</organism>
<proteinExistence type="predicted"/>
<evidence type="ECO:0000313" key="3">
    <source>
        <dbReference type="EMBL" id="VYU11899.1"/>
    </source>
</evidence>
<feature type="compositionally biased region" description="Polar residues" evidence="1">
    <location>
        <begin position="498"/>
        <end position="511"/>
    </location>
</feature>
<name>A0A6N3CAA3_EUBLI</name>
<dbReference type="SUPFAM" id="SSF51126">
    <property type="entry name" value="Pectin lyase-like"/>
    <property type="match status" value="1"/>
</dbReference>
<keyword evidence="2" id="KW-0472">Membrane</keyword>
<sequence length="576" mass="61786">MLAIRSVKYFILFMILLLGAGILPGKASAMVIGPPVPPAEASPSCDAIQAWLDENQDIGGTYVLSGDLIITDSLSIYMPDAPITIEAGPYHIYVEDTALLELIGSNITITGDGGTEGLIRTSSMGTLIFAECSITAKNGTGLFYEGGEPTSWSIDVGGTLHAPTFIQAFGDNARGIVCEQPDPLYLSNTFVKADGSGSACVSTVSDISMSNCRITAEGEGAVSVVSQNGRVTGTLCRLTPKAPQFSDDGTRWIITEIDELNFVLPPFTVYDESGLPNYMTVKLVNSENPYDTRYIALAVTWDRIVYDAGLEKNEPFTLTGALETQENILNDSNQTPTAYISFKTATPIEDLSVTTTPDVKICRLIFNFTPPSGASSVKLQKSVDGGSSWTSEDITQAYSQNDDGQALYEEILKEPGIALYRLKVTGSSFAGYSNTVTCTFKSLPLTGDDPEDIDGSRGGGGRNEPDRNTDSNIFENMLEYSPFGNAANRSSAAKRFSSGDNKSNSPLSQNDAGKLRKNTPSSDGSTVISSKDQNNPQAAADTYNVWSGLGLLFVILFFIGAVLWLNPAFRSLFFKK</sequence>
<feature type="region of interest" description="Disordered" evidence="1">
    <location>
        <begin position="491"/>
        <end position="535"/>
    </location>
</feature>
<dbReference type="InterPro" id="IPR011050">
    <property type="entry name" value="Pectin_lyase_fold/virulence"/>
</dbReference>
<feature type="compositionally biased region" description="Polar residues" evidence="1">
    <location>
        <begin position="518"/>
        <end position="535"/>
    </location>
</feature>
<keyword evidence="2" id="KW-0812">Transmembrane</keyword>
<feature type="region of interest" description="Disordered" evidence="1">
    <location>
        <begin position="441"/>
        <end position="470"/>
    </location>
</feature>
<accession>A0A6N3CAA3</accession>
<dbReference type="AlphaFoldDB" id="A0A6N3CAA3"/>
<evidence type="ECO:0000256" key="1">
    <source>
        <dbReference type="SAM" id="MobiDB-lite"/>
    </source>
</evidence>
<protein>
    <submittedName>
        <fullName evidence="3">Uncharacterized protein</fullName>
    </submittedName>
</protein>
<dbReference type="EMBL" id="CACRTR010000008">
    <property type="protein sequence ID" value="VYU11899.1"/>
    <property type="molecule type" value="Genomic_DNA"/>
</dbReference>
<evidence type="ECO:0000256" key="2">
    <source>
        <dbReference type="SAM" id="Phobius"/>
    </source>
</evidence>